<feature type="region of interest" description="Disordered" evidence="1">
    <location>
        <begin position="1"/>
        <end position="22"/>
    </location>
</feature>
<name>A0A067SDV5_GALM3</name>
<dbReference type="SMART" id="SM00225">
    <property type="entry name" value="BTB"/>
    <property type="match status" value="1"/>
</dbReference>
<dbReference type="InterPro" id="IPR011333">
    <property type="entry name" value="SKP1/BTB/POZ_sf"/>
</dbReference>
<gene>
    <name evidence="3" type="ORF">GALMADRAFT_105104</name>
</gene>
<dbReference type="Gene3D" id="3.30.710.10">
    <property type="entry name" value="Potassium Channel Kv1.1, Chain A"/>
    <property type="match status" value="1"/>
</dbReference>
<dbReference type="Pfam" id="PF00651">
    <property type="entry name" value="BTB"/>
    <property type="match status" value="1"/>
</dbReference>
<feature type="compositionally biased region" description="Polar residues" evidence="1">
    <location>
        <begin position="1"/>
        <end position="10"/>
    </location>
</feature>
<dbReference type="EMBL" id="KL142409">
    <property type="protein sequence ID" value="KDR68187.1"/>
    <property type="molecule type" value="Genomic_DNA"/>
</dbReference>
<dbReference type="AlphaFoldDB" id="A0A067SDV5"/>
<dbReference type="PROSITE" id="PS50097">
    <property type="entry name" value="BTB"/>
    <property type="match status" value="1"/>
</dbReference>
<evidence type="ECO:0000313" key="3">
    <source>
        <dbReference type="EMBL" id="KDR68187.1"/>
    </source>
</evidence>
<reference evidence="4" key="1">
    <citation type="journal article" date="2014" name="Proc. Natl. Acad. Sci. U.S.A.">
        <title>Extensive sampling of basidiomycete genomes demonstrates inadequacy of the white-rot/brown-rot paradigm for wood decay fungi.</title>
        <authorList>
            <person name="Riley R."/>
            <person name="Salamov A.A."/>
            <person name="Brown D.W."/>
            <person name="Nagy L.G."/>
            <person name="Floudas D."/>
            <person name="Held B.W."/>
            <person name="Levasseur A."/>
            <person name="Lombard V."/>
            <person name="Morin E."/>
            <person name="Otillar R."/>
            <person name="Lindquist E.A."/>
            <person name="Sun H."/>
            <person name="LaButti K.M."/>
            <person name="Schmutz J."/>
            <person name="Jabbour D."/>
            <person name="Luo H."/>
            <person name="Baker S.E."/>
            <person name="Pisabarro A.G."/>
            <person name="Walton J.D."/>
            <person name="Blanchette R.A."/>
            <person name="Henrissat B."/>
            <person name="Martin F."/>
            <person name="Cullen D."/>
            <person name="Hibbett D.S."/>
            <person name="Grigoriev I.V."/>
        </authorList>
    </citation>
    <scope>NUCLEOTIDE SEQUENCE [LARGE SCALE GENOMIC DNA]</scope>
    <source>
        <strain evidence="4">CBS 339.88</strain>
    </source>
</reference>
<protein>
    <recommendedName>
        <fullName evidence="2">BTB domain-containing protein</fullName>
    </recommendedName>
</protein>
<dbReference type="OrthoDB" id="2799068at2759"/>
<evidence type="ECO:0000313" key="4">
    <source>
        <dbReference type="Proteomes" id="UP000027222"/>
    </source>
</evidence>
<dbReference type="SUPFAM" id="SSF54695">
    <property type="entry name" value="POZ domain"/>
    <property type="match status" value="1"/>
</dbReference>
<dbReference type="InterPro" id="IPR000210">
    <property type="entry name" value="BTB/POZ_dom"/>
</dbReference>
<organism evidence="3 4">
    <name type="scientific">Galerina marginata (strain CBS 339.88)</name>
    <dbReference type="NCBI Taxonomy" id="685588"/>
    <lineage>
        <taxon>Eukaryota</taxon>
        <taxon>Fungi</taxon>
        <taxon>Dikarya</taxon>
        <taxon>Basidiomycota</taxon>
        <taxon>Agaricomycotina</taxon>
        <taxon>Agaricomycetes</taxon>
        <taxon>Agaricomycetidae</taxon>
        <taxon>Agaricales</taxon>
        <taxon>Agaricineae</taxon>
        <taxon>Strophariaceae</taxon>
        <taxon>Galerina</taxon>
    </lineage>
</organism>
<dbReference type="CDD" id="cd18186">
    <property type="entry name" value="BTB_POZ_ZBTB_KLHL-like"/>
    <property type="match status" value="1"/>
</dbReference>
<dbReference type="STRING" id="685588.A0A067SDV5"/>
<evidence type="ECO:0000259" key="2">
    <source>
        <dbReference type="PROSITE" id="PS50097"/>
    </source>
</evidence>
<keyword evidence="4" id="KW-1185">Reference proteome</keyword>
<feature type="domain" description="BTB" evidence="2">
    <location>
        <begin position="35"/>
        <end position="108"/>
    </location>
</feature>
<evidence type="ECO:0000256" key="1">
    <source>
        <dbReference type="SAM" id="MobiDB-lite"/>
    </source>
</evidence>
<dbReference type="HOGENOM" id="CLU_033082_3_2_1"/>
<dbReference type="Proteomes" id="UP000027222">
    <property type="component" value="Unassembled WGS sequence"/>
</dbReference>
<proteinExistence type="predicted"/>
<sequence>MSESLSSALASRQKRMTGTEHADQDNAVRSGIWFEDGSIILQASNTQFRVHKGLLSRNSSFFRDMFTVPQPENEPMVEGCAIVHVADDPEDWRYVLEILYDNVKAYKSIHTVSFPMLASMLRLGGKYEFEHLREAAMERLKGDLPVTLDSWDNQFNADSIRKRPLSYHIFDLINLLSELGILSLLPVAYYTCLVQYNLDHILRGQKAPNGTLHDLPLEAKISLALGREALLKAITHPSEWFMGCGLEGCSKPVSCTSARIHCLSVVIEHWEKVLVFFPLTWVALHDHRTTFCATCAQNVAKEIEVSRKKIWEELPGYFRLPKWDDLKDN</sequence>
<accession>A0A067SDV5</accession>